<dbReference type="PANTHER" id="PTHR22940:SF4">
    <property type="entry name" value="PROTEIN TIMELESS HOMOLOG"/>
    <property type="match status" value="1"/>
</dbReference>
<feature type="region of interest" description="Disordered" evidence="1">
    <location>
        <begin position="17"/>
        <end position="47"/>
    </location>
</feature>
<dbReference type="GO" id="GO:0031298">
    <property type="term" value="C:replication fork protection complex"/>
    <property type="evidence" value="ECO:0007669"/>
    <property type="project" value="TreeGrafter"/>
</dbReference>
<protein>
    <submittedName>
        <fullName evidence="2">Unnamed protein product</fullName>
    </submittedName>
</protein>
<evidence type="ECO:0000313" key="2">
    <source>
        <dbReference type="EMBL" id="GMF22329.1"/>
    </source>
</evidence>
<organism evidence="2 3">
    <name type="scientific">Phytophthora lilii</name>
    <dbReference type="NCBI Taxonomy" id="2077276"/>
    <lineage>
        <taxon>Eukaryota</taxon>
        <taxon>Sar</taxon>
        <taxon>Stramenopiles</taxon>
        <taxon>Oomycota</taxon>
        <taxon>Peronosporomycetes</taxon>
        <taxon>Peronosporales</taxon>
        <taxon>Peronosporaceae</taxon>
        <taxon>Phytophthora</taxon>
    </lineage>
</organism>
<dbReference type="OrthoDB" id="310853at2759"/>
<reference evidence="2" key="1">
    <citation type="submission" date="2023-04" db="EMBL/GenBank/DDBJ databases">
        <title>Phytophthora lilii NBRC 32176.</title>
        <authorList>
            <person name="Ichikawa N."/>
            <person name="Sato H."/>
            <person name="Tonouchi N."/>
        </authorList>
    </citation>
    <scope>NUCLEOTIDE SEQUENCE</scope>
    <source>
        <strain evidence="2">NBRC 32176</strain>
    </source>
</reference>
<keyword evidence="3" id="KW-1185">Reference proteome</keyword>
<name>A0A9W6WYA3_9STRA</name>
<feature type="compositionally biased region" description="Polar residues" evidence="1">
    <location>
        <begin position="560"/>
        <end position="572"/>
    </location>
</feature>
<feature type="compositionally biased region" description="Polar residues" evidence="1">
    <location>
        <begin position="508"/>
        <end position="519"/>
    </location>
</feature>
<proteinExistence type="predicted"/>
<feature type="compositionally biased region" description="Basic and acidic residues" evidence="1">
    <location>
        <begin position="369"/>
        <end position="393"/>
    </location>
</feature>
<evidence type="ECO:0000256" key="1">
    <source>
        <dbReference type="SAM" id="MobiDB-lite"/>
    </source>
</evidence>
<feature type="compositionally biased region" description="Basic and acidic residues" evidence="1">
    <location>
        <begin position="634"/>
        <end position="646"/>
    </location>
</feature>
<feature type="compositionally biased region" description="Acidic residues" evidence="1">
    <location>
        <begin position="410"/>
        <end position="419"/>
    </location>
</feature>
<feature type="compositionally biased region" description="Basic and acidic residues" evidence="1">
    <location>
        <begin position="23"/>
        <end position="32"/>
    </location>
</feature>
<dbReference type="AlphaFoldDB" id="A0A9W6WYA3"/>
<feature type="compositionally biased region" description="Acidic residues" evidence="1">
    <location>
        <begin position="358"/>
        <end position="368"/>
    </location>
</feature>
<comment type="caution">
    <text evidence="2">The sequence shown here is derived from an EMBL/GenBank/DDBJ whole genome shotgun (WGS) entry which is preliminary data.</text>
</comment>
<sequence>MLYGAGTHVHLFAFSRKRQKEKKRADGESKEGEESDGSSTDEEETERQAQLLMEMQRKEADFDVRKYFSSMVSSDTIKMYCSLLADYRENSAKVNHYIHSFFYRTKHFQIYQQEEWTMQPMLFNIHVLLLFNKMLQDTYIQRLPEYKNFLDFIRGVVRDFFTLADKNNLLFVEALLRQPYPSKSCLLIQRSYDPIDSMSKSKSEAVALGREKQIEAINESRRHRIALDHEELEGEAEFQFTLGPSDFQSTSLADKEGKEDEGEGEFNADSNPTGAGSTAKPRPKRKAAMSRAATERAKNWSKVEDRYLAKVFVKYRHLPSVYEVISYEDMFQERDRTPEQIERRVKYLKLHRRTHDSSDEEENEQSNSDDERIGEIGENENTVRESRLEKDLATLDTARPRRRLRRGAEISDDDSDDDLLLGGPQAQAEANPAQSADTPGVSTNEELVAPDSDTKEPSGDKHVTKEPAADEPAVDDPVAKELVANEPAAEEPVAEEPAAEEPADASISAPNAETNGNGLSSDSSSAAAAQVDNANESEFQDMEETQVLEESLDASHEDQMGQSTATEATQEIDNAMDISVDASSPGPARVTAPVDGTEAGNDEPMNTEQSRKRERSDKETGDTPLGSTPMKKAHLAEEESPDAGKQ</sequence>
<evidence type="ECO:0000313" key="3">
    <source>
        <dbReference type="Proteomes" id="UP001165083"/>
    </source>
</evidence>
<feature type="compositionally biased region" description="Acidic residues" evidence="1">
    <location>
        <begin position="488"/>
        <end position="503"/>
    </location>
</feature>
<feature type="compositionally biased region" description="Low complexity" evidence="1">
    <location>
        <begin position="520"/>
        <end position="529"/>
    </location>
</feature>
<dbReference type="GO" id="GO:0043111">
    <property type="term" value="P:replication fork arrest"/>
    <property type="evidence" value="ECO:0007669"/>
    <property type="project" value="TreeGrafter"/>
</dbReference>
<dbReference type="GO" id="GO:0000076">
    <property type="term" value="P:DNA replication checkpoint signaling"/>
    <property type="evidence" value="ECO:0007669"/>
    <property type="project" value="TreeGrafter"/>
</dbReference>
<feature type="compositionally biased region" description="Acidic residues" evidence="1">
    <location>
        <begin position="538"/>
        <end position="552"/>
    </location>
</feature>
<feature type="compositionally biased region" description="Basic and acidic residues" evidence="1">
    <location>
        <begin position="609"/>
        <end position="621"/>
    </location>
</feature>
<dbReference type="GO" id="GO:0003677">
    <property type="term" value="F:DNA binding"/>
    <property type="evidence" value="ECO:0007669"/>
    <property type="project" value="TreeGrafter"/>
</dbReference>
<dbReference type="InterPro" id="IPR044998">
    <property type="entry name" value="Timeless"/>
</dbReference>
<dbReference type="EMBL" id="BSXW01000437">
    <property type="protein sequence ID" value="GMF22329.1"/>
    <property type="molecule type" value="Genomic_DNA"/>
</dbReference>
<feature type="compositionally biased region" description="Polar residues" evidence="1">
    <location>
        <begin position="432"/>
        <end position="445"/>
    </location>
</feature>
<feature type="compositionally biased region" description="Acidic residues" evidence="1">
    <location>
        <begin position="33"/>
        <end position="45"/>
    </location>
</feature>
<accession>A0A9W6WYA3</accession>
<dbReference type="PANTHER" id="PTHR22940">
    <property type="entry name" value="TIMEOUT/TIMELESS-2"/>
    <property type="match status" value="1"/>
</dbReference>
<feature type="compositionally biased region" description="Basic and acidic residues" evidence="1">
    <location>
        <begin position="452"/>
        <end position="468"/>
    </location>
</feature>
<feature type="region of interest" description="Disordered" evidence="1">
    <location>
        <begin position="245"/>
        <end position="296"/>
    </location>
</feature>
<gene>
    <name evidence="2" type="ORF">Plil01_000888800</name>
</gene>
<dbReference type="Proteomes" id="UP001165083">
    <property type="component" value="Unassembled WGS sequence"/>
</dbReference>
<dbReference type="GO" id="GO:0006281">
    <property type="term" value="P:DNA repair"/>
    <property type="evidence" value="ECO:0007669"/>
    <property type="project" value="TreeGrafter"/>
</dbReference>
<feature type="region of interest" description="Disordered" evidence="1">
    <location>
        <begin position="352"/>
        <end position="646"/>
    </location>
</feature>